<dbReference type="SUPFAM" id="SSF50978">
    <property type="entry name" value="WD40 repeat-like"/>
    <property type="match status" value="1"/>
</dbReference>
<name>A0A2N5SWF0_9BASI</name>
<dbReference type="AlphaFoldDB" id="A0A2N5SWF0"/>
<evidence type="ECO:0000313" key="3">
    <source>
        <dbReference type="Proteomes" id="UP000235392"/>
    </source>
</evidence>
<accession>A0A2N5SWF0</accession>
<feature type="region of interest" description="Disordered" evidence="1">
    <location>
        <begin position="356"/>
        <end position="384"/>
    </location>
</feature>
<sequence length="806" mass="88684">MDALPKGRRQLLAQILSTKEAAKLRRDLATTQSRQPACLCSLTPTSGEPSSDDDFVDVQLSESEKQYVSQIKDYLVYSKFRRISADGKSFESVVKSDATHTLLSAILNYILAWIKPLFTHPAEHTAGINRSNTAVRAVLEQPCSTGGRTGTVRPKHLPAGRTGLSDQFLGPVAQDQPGPVGQICPTSWLSLRLDSLRPTTGRTRLFEHRSSSRVRPVNAGSGKERVKQLEMLLRVSKVHFLAVPHFPHGLSMHPLMIYGLINTAVACALLLVINHQTHDLVIDDDFFLCQLQKVIALFDLGKKIFAATMTRRAITPLQALIRQSELHSCAAGFTSRDRQKKGPGAAVQVNQHSYHMEDGNESMKQKQQSQTLLKPDKPEPSQRSPCGFGMLYQEFSHEVQQNQHKSRHAANESVGIPTSFMPSTPGMIPIGTTSPMFGMGRARLSAVDQAFTTGHPSTPLVPSHPSQRSSFLAYLSSTTIHLLSSHPYSIRSQYRFDSCSASLLPLANMPRFNHDGRLRVEFGRAGNQLDHYQFDFPFLQPFSEIHNGGDIPNLLENFDLAFLSPLYPSLTSNQEPNPLSQLASNLSDSQAFFHHCSGLTAPDDASNPAGLANWSTIRQGFDLVATSTLTGRAFLVTLPYAHHPPSKPELYSPHPIISFSTAKSNCPCNSIAFSPCGKLLALALDKARDYCLQIFDKTRELVISPHPNSFTERHSDQLLSAQAVYALEYMLVTAGSAQPALLTASLSKLIGIYDLRLPGTNQILHPFSSKALSPMPRPSGTQWPPCCLRSSNFNLILPAIFPAPNY</sequence>
<dbReference type="InterPro" id="IPR036322">
    <property type="entry name" value="WD40_repeat_dom_sf"/>
</dbReference>
<evidence type="ECO:0000256" key="1">
    <source>
        <dbReference type="SAM" id="MobiDB-lite"/>
    </source>
</evidence>
<protein>
    <submittedName>
        <fullName evidence="2">Uncharacterized protein</fullName>
    </submittedName>
</protein>
<proteinExistence type="predicted"/>
<dbReference type="EMBL" id="PGCI01000749">
    <property type="protein sequence ID" value="PLW17555.1"/>
    <property type="molecule type" value="Genomic_DNA"/>
</dbReference>
<reference evidence="2 3" key="1">
    <citation type="submission" date="2017-11" db="EMBL/GenBank/DDBJ databases">
        <title>De novo assembly and phasing of dikaryotic genomes from two isolates of Puccinia coronata f. sp. avenae, the causal agent of oat crown rust.</title>
        <authorList>
            <person name="Miller M.E."/>
            <person name="Zhang Y."/>
            <person name="Omidvar V."/>
            <person name="Sperschneider J."/>
            <person name="Schwessinger B."/>
            <person name="Raley C."/>
            <person name="Palmer J.M."/>
            <person name="Garnica D."/>
            <person name="Upadhyaya N."/>
            <person name="Rathjen J."/>
            <person name="Taylor J.M."/>
            <person name="Park R.F."/>
            <person name="Dodds P.N."/>
            <person name="Hirsch C.D."/>
            <person name="Kianian S.F."/>
            <person name="Figueroa M."/>
        </authorList>
    </citation>
    <scope>NUCLEOTIDE SEQUENCE [LARGE SCALE GENOMIC DNA]</scope>
    <source>
        <strain evidence="2">12SD80</strain>
    </source>
</reference>
<dbReference type="Proteomes" id="UP000235392">
    <property type="component" value="Unassembled WGS sequence"/>
</dbReference>
<evidence type="ECO:0000313" key="2">
    <source>
        <dbReference type="EMBL" id="PLW17555.1"/>
    </source>
</evidence>
<gene>
    <name evidence="2" type="ORF">PCASD_21595</name>
</gene>
<organism evidence="2 3">
    <name type="scientific">Puccinia coronata f. sp. avenae</name>
    <dbReference type="NCBI Taxonomy" id="200324"/>
    <lineage>
        <taxon>Eukaryota</taxon>
        <taxon>Fungi</taxon>
        <taxon>Dikarya</taxon>
        <taxon>Basidiomycota</taxon>
        <taxon>Pucciniomycotina</taxon>
        <taxon>Pucciniomycetes</taxon>
        <taxon>Pucciniales</taxon>
        <taxon>Pucciniaceae</taxon>
        <taxon>Puccinia</taxon>
    </lineage>
</organism>
<comment type="caution">
    <text evidence="2">The sequence shown here is derived from an EMBL/GenBank/DDBJ whole genome shotgun (WGS) entry which is preliminary data.</text>
</comment>